<name>A0A542YQK0_9MICO</name>
<sequence>MPSAAPFASLTDLVDLVLPRECGGCGTVGERCCPACRAVLAGASPRPWRPDPCPDGFPRAWAGLPYEGPVRQLVVTWKDGGRRDLTPVLGHVLARCLAAAVAELLDVGLLTAGAGRVPGAPALLVVPAPSSRATTRQRGDRPLVQLCRVAARALPPGLTRLLPALRQGRAVADQAGLDQRARAVNLAGSMVLVPRTERRVAGAHCLLVDDVVTTGATLAEATRVLRGAGARTVVAVTVAATRRWSAS</sequence>
<comment type="similarity">
    <text evidence="1">Belongs to the ComF/GntX family.</text>
</comment>
<comment type="caution">
    <text evidence="3">The sequence shown here is derived from an EMBL/GenBank/DDBJ whole genome shotgun (WGS) entry which is preliminary data.</text>
</comment>
<keyword evidence="3" id="KW-0328">Glycosyltransferase</keyword>
<organism evidence="3 4">
    <name type="scientific">Ornithinicoccus hortensis</name>
    <dbReference type="NCBI Taxonomy" id="82346"/>
    <lineage>
        <taxon>Bacteria</taxon>
        <taxon>Bacillati</taxon>
        <taxon>Actinomycetota</taxon>
        <taxon>Actinomycetes</taxon>
        <taxon>Micrococcales</taxon>
        <taxon>Intrasporangiaceae</taxon>
        <taxon>Ornithinicoccus</taxon>
    </lineage>
</organism>
<dbReference type="Proteomes" id="UP000319516">
    <property type="component" value="Unassembled WGS sequence"/>
</dbReference>
<dbReference type="InterPro" id="IPR000836">
    <property type="entry name" value="PRTase_dom"/>
</dbReference>
<dbReference type="InterPro" id="IPR051910">
    <property type="entry name" value="ComF/GntX_DNA_util-trans"/>
</dbReference>
<protein>
    <submittedName>
        <fullName evidence="3">Putative amidophosphoribosyltransferase</fullName>
    </submittedName>
</protein>
<dbReference type="OrthoDB" id="5244859at2"/>
<dbReference type="SUPFAM" id="SSF53271">
    <property type="entry name" value="PRTase-like"/>
    <property type="match status" value="1"/>
</dbReference>
<evidence type="ECO:0000259" key="2">
    <source>
        <dbReference type="Pfam" id="PF00156"/>
    </source>
</evidence>
<accession>A0A542YQK0</accession>
<dbReference type="RefSeq" id="WP_141784478.1">
    <property type="nucleotide sequence ID" value="NZ_BAAAIK010000004.1"/>
</dbReference>
<reference evidence="3 4" key="1">
    <citation type="submission" date="2019-06" db="EMBL/GenBank/DDBJ databases">
        <title>Sequencing the genomes of 1000 actinobacteria strains.</title>
        <authorList>
            <person name="Klenk H.-P."/>
        </authorList>
    </citation>
    <scope>NUCLEOTIDE SEQUENCE [LARGE SCALE GENOMIC DNA]</scope>
    <source>
        <strain evidence="3 4">DSM 12335</strain>
    </source>
</reference>
<feature type="domain" description="Phosphoribosyltransferase" evidence="2">
    <location>
        <begin position="195"/>
        <end position="240"/>
    </location>
</feature>
<dbReference type="Gene3D" id="3.40.50.2020">
    <property type="match status" value="1"/>
</dbReference>
<dbReference type="PANTHER" id="PTHR47505">
    <property type="entry name" value="DNA UTILIZATION PROTEIN YHGH"/>
    <property type="match status" value="1"/>
</dbReference>
<evidence type="ECO:0000313" key="3">
    <source>
        <dbReference type="EMBL" id="TQL50331.1"/>
    </source>
</evidence>
<dbReference type="EMBL" id="VFOP01000001">
    <property type="protein sequence ID" value="TQL50331.1"/>
    <property type="molecule type" value="Genomic_DNA"/>
</dbReference>
<keyword evidence="3" id="KW-0808">Transferase</keyword>
<gene>
    <name evidence="3" type="ORF">FB467_1436</name>
</gene>
<dbReference type="InterPro" id="IPR029057">
    <property type="entry name" value="PRTase-like"/>
</dbReference>
<dbReference type="AlphaFoldDB" id="A0A542YQK0"/>
<dbReference type="CDD" id="cd06223">
    <property type="entry name" value="PRTases_typeI"/>
    <property type="match status" value="1"/>
</dbReference>
<dbReference type="GO" id="GO:0016757">
    <property type="term" value="F:glycosyltransferase activity"/>
    <property type="evidence" value="ECO:0007669"/>
    <property type="project" value="UniProtKB-KW"/>
</dbReference>
<evidence type="ECO:0000313" key="4">
    <source>
        <dbReference type="Proteomes" id="UP000319516"/>
    </source>
</evidence>
<evidence type="ECO:0000256" key="1">
    <source>
        <dbReference type="ARBA" id="ARBA00008007"/>
    </source>
</evidence>
<proteinExistence type="inferred from homology"/>
<dbReference type="PANTHER" id="PTHR47505:SF1">
    <property type="entry name" value="DNA UTILIZATION PROTEIN YHGH"/>
    <property type="match status" value="1"/>
</dbReference>
<keyword evidence="4" id="KW-1185">Reference proteome</keyword>
<dbReference type="Pfam" id="PF00156">
    <property type="entry name" value="Pribosyltran"/>
    <property type="match status" value="1"/>
</dbReference>